<evidence type="ECO:0000256" key="1">
    <source>
        <dbReference type="SAM" id="MobiDB-lite"/>
    </source>
</evidence>
<dbReference type="RefSeq" id="XP_062631632.1">
    <property type="nucleotide sequence ID" value="XM_062775648.1"/>
</dbReference>
<dbReference type="PROSITE" id="PS00028">
    <property type="entry name" value="ZINC_FINGER_C2H2_1"/>
    <property type="match status" value="1"/>
</dbReference>
<reference evidence="3" key="1">
    <citation type="submission" date="2023-10" db="EMBL/GenBank/DDBJ databases">
        <authorList>
            <person name="Noh H."/>
        </authorList>
    </citation>
    <scope>NUCLEOTIDE SEQUENCE</scope>
    <source>
        <strain evidence="3">DUCC4014</strain>
    </source>
</reference>
<evidence type="ECO:0000313" key="3">
    <source>
        <dbReference type="EMBL" id="WOO85606.1"/>
    </source>
</evidence>
<dbReference type="SUPFAM" id="SSF57997">
    <property type="entry name" value="Tropomyosin"/>
    <property type="match status" value="1"/>
</dbReference>
<proteinExistence type="predicted"/>
<keyword evidence="4" id="KW-1185">Reference proteome</keyword>
<dbReference type="Proteomes" id="UP000827549">
    <property type="component" value="Chromosome 7"/>
</dbReference>
<dbReference type="AlphaFoldDB" id="A0AAF0YJD6"/>
<organism evidence="3 4">
    <name type="scientific">Vanrija pseudolonga</name>
    <dbReference type="NCBI Taxonomy" id="143232"/>
    <lineage>
        <taxon>Eukaryota</taxon>
        <taxon>Fungi</taxon>
        <taxon>Dikarya</taxon>
        <taxon>Basidiomycota</taxon>
        <taxon>Agaricomycotina</taxon>
        <taxon>Tremellomycetes</taxon>
        <taxon>Trichosporonales</taxon>
        <taxon>Trichosporonaceae</taxon>
        <taxon>Vanrija</taxon>
    </lineage>
</organism>
<gene>
    <name evidence="3" type="ORF">LOC62_07G009107</name>
</gene>
<name>A0AAF0YJD6_9TREE</name>
<feature type="compositionally biased region" description="Acidic residues" evidence="1">
    <location>
        <begin position="130"/>
        <end position="141"/>
    </location>
</feature>
<feature type="compositionally biased region" description="Pro residues" evidence="1">
    <location>
        <begin position="565"/>
        <end position="576"/>
    </location>
</feature>
<dbReference type="EMBL" id="CP086720">
    <property type="protein sequence ID" value="WOO85606.1"/>
    <property type="molecule type" value="Genomic_DNA"/>
</dbReference>
<feature type="region of interest" description="Disordered" evidence="1">
    <location>
        <begin position="538"/>
        <end position="583"/>
    </location>
</feature>
<dbReference type="Gene3D" id="1.20.5.340">
    <property type="match status" value="1"/>
</dbReference>
<sequence length="638" mass="70103">MRRVTRSNVSPTASEATTSSKRKHRSDRRESTPPPPTNPAKRPRASTARDSLPKRRSDSGISIVALSQTPEPEPPKPKPKQMARRSGGALPKRKMAVEIPTKPAPVTARTRRSVRLDDDDFIEAVVVENGSEDEEEEDDQEGGGGGGGPGPQTAIKRRAERADAALGPVPQPSPRVFRSLFLGSKSASSAPQRDRPRTSSAPRPKDVGTKILAPPNKSRRGGSTEDIGDFSSPTGGNYHEEPLNVDPGAWVHASQLSDDDAESERSPVQGSERHPCRWSMCEEVLDSAADLSRHIRQHADLVFPEAESKADVTLKAKLSSSEAKVEELEERLASSAKDVADRDEKITSLESRIQEIEEQLKEAFISPPVVDGPPDSIEAQFQERDATIVDLRRRLKETKSNLKRHKEDLGFFRDQYDQASTRAVEEVRKATELQQQVNLLREQLSVGLKQRDLHHAAVAKQSKAAADRAQKQVNLLLEQSRRTDDNVRRKAADHGKLADRNRDLESDLHEARSKADSLSKRNQELSERVSMLQGKLLGAFDPVEESEPEADYTDDDDESESLAPPSVPHVVPPLPAFAPDDKPTPPAAAIATLAEGGIEAFRCKWADDGVRCLEIFHALDELQVHGIGHIHKLATEAA</sequence>
<dbReference type="InterPro" id="IPR013087">
    <property type="entry name" value="Znf_C2H2_type"/>
</dbReference>
<feature type="domain" description="C2H2-type" evidence="2">
    <location>
        <begin position="276"/>
        <end position="298"/>
    </location>
</feature>
<feature type="compositionally biased region" description="Basic and acidic residues" evidence="1">
    <location>
        <begin position="479"/>
        <end position="525"/>
    </location>
</feature>
<dbReference type="GeneID" id="87812270"/>
<evidence type="ECO:0000313" key="4">
    <source>
        <dbReference type="Proteomes" id="UP000827549"/>
    </source>
</evidence>
<feature type="compositionally biased region" description="Basic and acidic residues" evidence="1">
    <location>
        <begin position="192"/>
        <end position="208"/>
    </location>
</feature>
<protein>
    <recommendedName>
        <fullName evidence="2">C2H2-type domain-containing protein</fullName>
    </recommendedName>
</protein>
<feature type="region of interest" description="Disordered" evidence="1">
    <location>
        <begin position="477"/>
        <end position="525"/>
    </location>
</feature>
<evidence type="ECO:0000259" key="2">
    <source>
        <dbReference type="PROSITE" id="PS00028"/>
    </source>
</evidence>
<feature type="compositionally biased region" description="Polar residues" evidence="1">
    <location>
        <begin position="1"/>
        <end position="19"/>
    </location>
</feature>
<accession>A0AAF0YJD6</accession>
<feature type="compositionally biased region" description="Acidic residues" evidence="1">
    <location>
        <begin position="542"/>
        <end position="560"/>
    </location>
</feature>
<feature type="region of interest" description="Disordered" evidence="1">
    <location>
        <begin position="1"/>
        <end position="274"/>
    </location>
</feature>